<dbReference type="Proteomes" id="UP000027583">
    <property type="component" value="Unassembled WGS sequence"/>
</dbReference>
<gene>
    <name evidence="1" type="ORF">ASAP_1912</name>
</gene>
<dbReference type="AlphaFoldDB" id="A0A060QL27"/>
<reference evidence="1 2" key="1">
    <citation type="journal article" date="2014" name="Genome Biol. Evol.">
        <title>Acetic acid bacteria genomes reveal functional traits for adaptation to life in insect guts.</title>
        <authorList>
            <person name="Chouaia B."/>
            <person name="Gaiarsa S."/>
            <person name="Crotti E."/>
            <person name="Comandatore F."/>
            <person name="Degli Esposti M."/>
            <person name="Ricci I."/>
            <person name="Alma A."/>
            <person name="Favia G."/>
            <person name="Bandi C."/>
            <person name="Daffonchio D."/>
        </authorList>
    </citation>
    <scope>NUCLEOTIDE SEQUENCE [LARGE SCALE GENOMIC DNA]</scope>
    <source>
        <strain evidence="1 2">SF2.1</strain>
    </source>
</reference>
<evidence type="ECO:0000313" key="1">
    <source>
        <dbReference type="EMBL" id="CDG39957.1"/>
    </source>
</evidence>
<protein>
    <submittedName>
        <fullName evidence="1">Uncharacterized protein</fullName>
    </submittedName>
</protein>
<name>A0A060QL27_9PROT</name>
<reference evidence="1 2" key="2">
    <citation type="journal article" date="2014" name="PLoS ONE">
        <title>Evolution of mitochondria reconstructed from the energy metabolism of living bacteria.</title>
        <authorList>
            <person name="Degli Esposti M."/>
            <person name="Chouaia B."/>
            <person name="Comandatore F."/>
            <person name="Crotti E."/>
            <person name="Sassera D."/>
            <person name="Lievens P.M."/>
            <person name="Daffonchio D."/>
            <person name="Bandi C."/>
        </authorList>
    </citation>
    <scope>NUCLEOTIDE SEQUENCE [LARGE SCALE GENOMIC DNA]</scope>
    <source>
        <strain evidence="1 2">SF2.1</strain>
    </source>
</reference>
<dbReference type="EMBL" id="CBLX010000013">
    <property type="protein sequence ID" value="CDG39957.1"/>
    <property type="molecule type" value="Genomic_DNA"/>
</dbReference>
<comment type="caution">
    <text evidence="1">The sequence shown here is derived from an EMBL/GenBank/DDBJ whole genome shotgun (WGS) entry which is preliminary data.</text>
</comment>
<evidence type="ECO:0000313" key="2">
    <source>
        <dbReference type="Proteomes" id="UP000027583"/>
    </source>
</evidence>
<proteinExistence type="predicted"/>
<organism evidence="1 2">
    <name type="scientific">Asaia bogorensis</name>
    <dbReference type="NCBI Taxonomy" id="91915"/>
    <lineage>
        <taxon>Bacteria</taxon>
        <taxon>Pseudomonadati</taxon>
        <taxon>Pseudomonadota</taxon>
        <taxon>Alphaproteobacteria</taxon>
        <taxon>Acetobacterales</taxon>
        <taxon>Acetobacteraceae</taxon>
        <taxon>Asaia</taxon>
    </lineage>
</organism>
<sequence length="51" mass="5901">MASAEKTLIEVIVFDENVLTEKPDDISVFLLHMAHDAHYFALAEFYFNQPE</sequence>
<accession>A0A060QL27</accession>